<dbReference type="Gene3D" id="1.10.3720.10">
    <property type="entry name" value="MetI-like"/>
    <property type="match status" value="1"/>
</dbReference>
<feature type="transmembrane region" description="Helical" evidence="9">
    <location>
        <begin position="29"/>
        <end position="54"/>
    </location>
</feature>
<evidence type="ECO:0000313" key="12">
    <source>
        <dbReference type="Proteomes" id="UP001612915"/>
    </source>
</evidence>
<keyword evidence="4" id="KW-1003">Cell membrane</keyword>
<accession>A0ABW8AMU7</accession>
<dbReference type="PANTHER" id="PTHR42929:SF1">
    <property type="entry name" value="INNER MEMBRANE ABC TRANSPORTER PERMEASE PROTEIN YDCU-RELATED"/>
    <property type="match status" value="1"/>
</dbReference>
<dbReference type="Proteomes" id="UP001612915">
    <property type="component" value="Unassembled WGS sequence"/>
</dbReference>
<evidence type="ECO:0000256" key="4">
    <source>
        <dbReference type="ARBA" id="ARBA00022475"/>
    </source>
</evidence>
<proteinExistence type="inferred from homology"/>
<dbReference type="RefSeq" id="WP_398279899.1">
    <property type="nucleotide sequence ID" value="NZ_JBITLV010000003.1"/>
</dbReference>
<evidence type="ECO:0000256" key="9">
    <source>
        <dbReference type="SAM" id="Phobius"/>
    </source>
</evidence>
<evidence type="ECO:0000259" key="10">
    <source>
        <dbReference type="PROSITE" id="PS50928"/>
    </source>
</evidence>
<evidence type="ECO:0000256" key="1">
    <source>
        <dbReference type="ARBA" id="ARBA00004651"/>
    </source>
</evidence>
<dbReference type="PANTHER" id="PTHR42929">
    <property type="entry name" value="INNER MEMBRANE ABC TRANSPORTER PERMEASE PROTEIN YDCU-RELATED-RELATED"/>
    <property type="match status" value="1"/>
</dbReference>
<comment type="similarity">
    <text evidence="2">Belongs to the binding-protein-dependent transport system permease family. CysTW subfamily.</text>
</comment>
<dbReference type="InterPro" id="IPR000515">
    <property type="entry name" value="MetI-like"/>
</dbReference>
<evidence type="ECO:0000256" key="5">
    <source>
        <dbReference type="ARBA" id="ARBA00022692"/>
    </source>
</evidence>
<evidence type="ECO:0000256" key="2">
    <source>
        <dbReference type="ARBA" id="ARBA00007069"/>
    </source>
</evidence>
<dbReference type="SUPFAM" id="SSF161098">
    <property type="entry name" value="MetI-like"/>
    <property type="match status" value="1"/>
</dbReference>
<feature type="transmembrane region" description="Helical" evidence="9">
    <location>
        <begin position="167"/>
        <end position="194"/>
    </location>
</feature>
<feature type="transmembrane region" description="Helical" evidence="9">
    <location>
        <begin position="93"/>
        <end position="113"/>
    </location>
</feature>
<comment type="subcellular location">
    <subcellularLocation>
        <location evidence="1">Cell membrane</location>
        <topology evidence="1">Multi-pass membrane protein</topology>
    </subcellularLocation>
</comment>
<dbReference type="PROSITE" id="PS50928">
    <property type="entry name" value="ABC_TM1"/>
    <property type="match status" value="1"/>
</dbReference>
<reference evidence="11 12" key="1">
    <citation type="submission" date="2024-10" db="EMBL/GenBank/DDBJ databases">
        <title>The Natural Products Discovery Center: Release of the First 8490 Sequenced Strains for Exploring Actinobacteria Biosynthetic Diversity.</title>
        <authorList>
            <person name="Kalkreuter E."/>
            <person name="Kautsar S.A."/>
            <person name="Yang D."/>
            <person name="Bader C.D."/>
            <person name="Teijaro C.N."/>
            <person name="Fluegel L."/>
            <person name="Davis C.M."/>
            <person name="Simpson J.R."/>
            <person name="Lauterbach L."/>
            <person name="Steele A.D."/>
            <person name="Gui C."/>
            <person name="Meng S."/>
            <person name="Li G."/>
            <person name="Viehrig K."/>
            <person name="Ye F."/>
            <person name="Su P."/>
            <person name="Kiefer A.F."/>
            <person name="Nichols A."/>
            <person name="Cepeda A.J."/>
            <person name="Yan W."/>
            <person name="Fan B."/>
            <person name="Jiang Y."/>
            <person name="Adhikari A."/>
            <person name="Zheng C.-J."/>
            <person name="Schuster L."/>
            <person name="Cowan T.M."/>
            <person name="Smanski M.J."/>
            <person name="Chevrette M.G."/>
            <person name="De Carvalho L.P.S."/>
            <person name="Shen B."/>
        </authorList>
    </citation>
    <scope>NUCLEOTIDE SEQUENCE [LARGE SCALE GENOMIC DNA]</scope>
    <source>
        <strain evidence="11 12">NPDC049639</strain>
    </source>
</reference>
<evidence type="ECO:0000256" key="6">
    <source>
        <dbReference type="ARBA" id="ARBA00022989"/>
    </source>
</evidence>
<dbReference type="EMBL" id="JBITLV010000003">
    <property type="protein sequence ID" value="MFI7587710.1"/>
    <property type="molecule type" value="Genomic_DNA"/>
</dbReference>
<dbReference type="InterPro" id="IPR035906">
    <property type="entry name" value="MetI-like_sf"/>
</dbReference>
<keyword evidence="7 9" id="KW-0472">Membrane</keyword>
<comment type="caution">
    <text evidence="11">The sequence shown here is derived from an EMBL/GenBank/DDBJ whole genome shotgun (WGS) entry which is preliminary data.</text>
</comment>
<evidence type="ECO:0000313" key="11">
    <source>
        <dbReference type="EMBL" id="MFI7587710.1"/>
    </source>
</evidence>
<gene>
    <name evidence="11" type="ORF">ACIB24_11610</name>
</gene>
<evidence type="ECO:0000256" key="8">
    <source>
        <dbReference type="SAM" id="MobiDB-lite"/>
    </source>
</evidence>
<organism evidence="11 12">
    <name type="scientific">Spongisporangium articulatum</name>
    <dbReference type="NCBI Taxonomy" id="3362603"/>
    <lineage>
        <taxon>Bacteria</taxon>
        <taxon>Bacillati</taxon>
        <taxon>Actinomycetota</taxon>
        <taxon>Actinomycetes</taxon>
        <taxon>Kineosporiales</taxon>
        <taxon>Kineosporiaceae</taxon>
        <taxon>Spongisporangium</taxon>
    </lineage>
</organism>
<evidence type="ECO:0000256" key="3">
    <source>
        <dbReference type="ARBA" id="ARBA00022448"/>
    </source>
</evidence>
<feature type="transmembrane region" description="Helical" evidence="9">
    <location>
        <begin position="277"/>
        <end position="296"/>
    </location>
</feature>
<keyword evidence="6 9" id="KW-1133">Transmembrane helix</keyword>
<keyword evidence="5 9" id="KW-0812">Transmembrane</keyword>
<feature type="domain" description="ABC transmembrane type-1" evidence="10">
    <location>
        <begin position="89"/>
        <end position="295"/>
    </location>
</feature>
<feature type="region of interest" description="Disordered" evidence="8">
    <location>
        <begin position="1"/>
        <end position="21"/>
    </location>
</feature>
<name>A0ABW8AMU7_9ACTN</name>
<protein>
    <submittedName>
        <fullName evidence="11">ABC transporter permease</fullName>
    </submittedName>
</protein>
<dbReference type="CDD" id="cd06261">
    <property type="entry name" value="TM_PBP2"/>
    <property type="match status" value="1"/>
</dbReference>
<feature type="transmembrane region" description="Helical" evidence="9">
    <location>
        <begin position="125"/>
        <end position="147"/>
    </location>
</feature>
<keyword evidence="12" id="KW-1185">Reference proteome</keyword>
<sequence>MSLAPAARPGLDPTPPPAAKASSWSRRRLLLVLLLPGLAWLTVFFVVPILTLFATSLQTPAPSGEIGAFQPDLHFGIYWDAIQEYHEQFVRSFVYAGIATVLCLAISYPLAYFMAFKAGGARNMLLVLVVAPFFTSFILRTLAWRQILGDDGRVVSFLHWLHVLPQGTALTASPVAVVAGITYNFLPFMILPLYSSLERIDPRLIEAGGDLYGNGLTVLRKVTFPLSLPGVVAGTLLTFIPAAGDYVNAALLGNSRTQMIGNVVESRFFRIVDYPTAAALSFILMAAILILVFLYVRRAGTEELV</sequence>
<evidence type="ECO:0000256" key="7">
    <source>
        <dbReference type="ARBA" id="ARBA00023136"/>
    </source>
</evidence>
<keyword evidence="3" id="KW-0813">Transport</keyword>